<feature type="domain" description="Uracil-DNA glycosylase-like" evidence="13">
    <location>
        <begin position="93"/>
        <end position="267"/>
    </location>
</feature>
<evidence type="ECO:0000256" key="5">
    <source>
        <dbReference type="ARBA" id="ARBA00022485"/>
    </source>
</evidence>
<feature type="compositionally biased region" description="Low complexity" evidence="12">
    <location>
        <begin position="413"/>
        <end position="424"/>
    </location>
</feature>
<keyword evidence="6" id="KW-0479">Metal-binding</keyword>
<dbReference type="Pfam" id="PF03167">
    <property type="entry name" value="UDG"/>
    <property type="match status" value="1"/>
</dbReference>
<keyword evidence="8" id="KW-0378">Hydrolase</keyword>
<gene>
    <name evidence="14" type="ORF">PAPYR_8726</name>
</gene>
<dbReference type="Proteomes" id="UP001141327">
    <property type="component" value="Unassembled WGS sequence"/>
</dbReference>
<evidence type="ECO:0000313" key="14">
    <source>
        <dbReference type="EMBL" id="KAJ4456189.1"/>
    </source>
</evidence>
<comment type="caution">
    <text evidence="14">The sequence shown here is derived from an EMBL/GenBank/DDBJ whole genome shotgun (WGS) entry which is preliminary data.</text>
</comment>
<name>A0ABQ8UA58_9EUKA</name>
<keyword evidence="9" id="KW-0408">Iron</keyword>
<dbReference type="Gene3D" id="3.40.470.10">
    <property type="entry name" value="Uracil-DNA glycosylase-like domain"/>
    <property type="match status" value="1"/>
</dbReference>
<dbReference type="SMART" id="SM00987">
    <property type="entry name" value="UreE_C"/>
    <property type="match status" value="1"/>
</dbReference>
<reference evidence="14" key="1">
    <citation type="journal article" date="2022" name="bioRxiv">
        <title>Genomics of Preaxostyla Flagellates Illuminates Evolutionary Transitions and the Path Towards Mitochondrial Loss.</title>
        <authorList>
            <person name="Novak L.V.F."/>
            <person name="Treitli S.C."/>
            <person name="Pyrih J."/>
            <person name="Halakuc P."/>
            <person name="Pipaliya S.V."/>
            <person name="Vacek V."/>
            <person name="Brzon O."/>
            <person name="Soukal P."/>
            <person name="Eme L."/>
            <person name="Dacks J.B."/>
            <person name="Karnkowska A."/>
            <person name="Elias M."/>
            <person name="Hampl V."/>
        </authorList>
    </citation>
    <scope>NUCLEOTIDE SEQUENCE</scope>
    <source>
        <strain evidence="14">RCP-MX</strain>
    </source>
</reference>
<comment type="catalytic activity">
    <reaction evidence="1">
        <text>Hydrolyzes single-stranded DNA or mismatched double-stranded DNA and polynucleotides, releasing free uracil.</text>
        <dbReference type="EC" id="3.2.2.27"/>
    </reaction>
</comment>
<keyword evidence="10" id="KW-0411">Iron-sulfur</keyword>
<evidence type="ECO:0000256" key="12">
    <source>
        <dbReference type="SAM" id="MobiDB-lite"/>
    </source>
</evidence>
<dbReference type="InterPro" id="IPR036895">
    <property type="entry name" value="Uracil-DNA_glycosylase-like_sf"/>
</dbReference>
<evidence type="ECO:0000256" key="2">
    <source>
        <dbReference type="ARBA" id="ARBA00006521"/>
    </source>
</evidence>
<evidence type="ECO:0000256" key="10">
    <source>
        <dbReference type="ARBA" id="ARBA00023014"/>
    </source>
</evidence>
<dbReference type="InterPro" id="IPR005273">
    <property type="entry name" value="Ura-DNA_glyco_family4"/>
</dbReference>
<keyword evidence="7" id="KW-0227">DNA damage</keyword>
<evidence type="ECO:0000259" key="13">
    <source>
        <dbReference type="SMART" id="SM00986"/>
    </source>
</evidence>
<dbReference type="InterPro" id="IPR005122">
    <property type="entry name" value="Uracil-DNA_glycosylase-like"/>
</dbReference>
<sequence>MNFKTQTTLFSFMKPIEKKHARGEAVSEEKEEKKPRPSTPASPSKPHLPPTKCNRLGCFGQSTDKAGDLENLKERCRKNLRCPLKETAKNLVFGDGNPNAQVLFIGEAPGEQEDRTGVPFVGPAGKYLDRLLASCGLRRGDIYIANILKYRPPNNRDPKPQEVKDHTPFLLDQIRPASPSRGTNKVFLGTTRCARSCLRRHVRALYSALTGGCACGLQVAGITSLHGTFQQVALDGGSLRATVFPVYHPAAVLHNPDYKTGLETDFQHLHQWVQTAAGPTEEAEHEDPEDEDERALLEAERAASAPHAAPGATPDSTTPPPPAGAAPPPAGAAPPPAGAAPPPAGAAPPPAGAAPPPAGAAPPPAGAAPPPAGAAPPPTALQPPEGSDGGPDSDATQDLEEAPQPQSPPAPDQPTETEAPATTERLPSTPGQ</sequence>
<evidence type="ECO:0000256" key="11">
    <source>
        <dbReference type="ARBA" id="ARBA00023204"/>
    </source>
</evidence>
<keyword evidence="11" id="KW-0234">DNA repair</keyword>
<keyword evidence="5" id="KW-0004">4Fe-4S</keyword>
<proteinExistence type="inferred from homology"/>
<dbReference type="SUPFAM" id="SSF52141">
    <property type="entry name" value="Uracil-DNA glycosylase-like"/>
    <property type="match status" value="1"/>
</dbReference>
<dbReference type="SMART" id="SM00986">
    <property type="entry name" value="UDG"/>
    <property type="match status" value="1"/>
</dbReference>
<feature type="compositionally biased region" description="Basic and acidic residues" evidence="12">
    <location>
        <begin position="15"/>
        <end position="35"/>
    </location>
</feature>
<evidence type="ECO:0000256" key="6">
    <source>
        <dbReference type="ARBA" id="ARBA00022723"/>
    </source>
</evidence>
<organism evidence="14 15">
    <name type="scientific">Paratrimastix pyriformis</name>
    <dbReference type="NCBI Taxonomy" id="342808"/>
    <lineage>
        <taxon>Eukaryota</taxon>
        <taxon>Metamonada</taxon>
        <taxon>Preaxostyla</taxon>
        <taxon>Paratrimastigidae</taxon>
        <taxon>Paratrimastix</taxon>
    </lineage>
</organism>
<evidence type="ECO:0000256" key="9">
    <source>
        <dbReference type="ARBA" id="ARBA00023004"/>
    </source>
</evidence>
<evidence type="ECO:0000256" key="1">
    <source>
        <dbReference type="ARBA" id="ARBA00001400"/>
    </source>
</evidence>
<evidence type="ECO:0000256" key="3">
    <source>
        <dbReference type="ARBA" id="ARBA00012030"/>
    </source>
</evidence>
<dbReference type="CDD" id="cd10030">
    <property type="entry name" value="UDG-F4_TTUDGA_SPO1dp_like"/>
    <property type="match status" value="1"/>
</dbReference>
<dbReference type="PANTHER" id="PTHR33693:SF1">
    <property type="entry name" value="TYPE-4 URACIL-DNA GLYCOSYLASE"/>
    <property type="match status" value="1"/>
</dbReference>
<evidence type="ECO:0000313" key="15">
    <source>
        <dbReference type="Proteomes" id="UP001141327"/>
    </source>
</evidence>
<protein>
    <recommendedName>
        <fullName evidence="4">Type-4 uracil-DNA glycosylase</fullName>
        <ecNumber evidence="3">3.2.2.27</ecNumber>
    </recommendedName>
</protein>
<dbReference type="EMBL" id="JAPMOS010000079">
    <property type="protein sequence ID" value="KAJ4456189.1"/>
    <property type="molecule type" value="Genomic_DNA"/>
</dbReference>
<dbReference type="EC" id="3.2.2.27" evidence="3"/>
<accession>A0ABQ8UA58</accession>
<dbReference type="NCBIfam" id="TIGR00758">
    <property type="entry name" value="UDG_fam4"/>
    <property type="match status" value="1"/>
</dbReference>
<evidence type="ECO:0000256" key="4">
    <source>
        <dbReference type="ARBA" id="ARBA00019403"/>
    </source>
</evidence>
<feature type="compositionally biased region" description="Pro residues" evidence="12">
    <location>
        <begin position="317"/>
        <end position="381"/>
    </location>
</feature>
<dbReference type="PANTHER" id="PTHR33693">
    <property type="entry name" value="TYPE-5 URACIL-DNA GLYCOSYLASE"/>
    <property type="match status" value="1"/>
</dbReference>
<evidence type="ECO:0000256" key="8">
    <source>
        <dbReference type="ARBA" id="ARBA00022801"/>
    </source>
</evidence>
<comment type="similarity">
    <text evidence="2">Belongs to the uracil-DNA glycosylase (UDG) superfamily. Type 4 (UDGa) family.</text>
</comment>
<feature type="region of interest" description="Disordered" evidence="12">
    <location>
        <begin position="301"/>
        <end position="432"/>
    </location>
</feature>
<feature type="region of interest" description="Disordered" evidence="12">
    <location>
        <begin position="14"/>
        <end position="53"/>
    </location>
</feature>
<keyword evidence="15" id="KW-1185">Reference proteome</keyword>
<dbReference type="InterPro" id="IPR051536">
    <property type="entry name" value="UDG_Type-4/5"/>
</dbReference>
<feature type="compositionally biased region" description="Low complexity" evidence="12">
    <location>
        <begin position="302"/>
        <end position="316"/>
    </location>
</feature>
<evidence type="ECO:0000256" key="7">
    <source>
        <dbReference type="ARBA" id="ARBA00022763"/>
    </source>
</evidence>